<evidence type="ECO:0000256" key="3">
    <source>
        <dbReference type="ARBA" id="ARBA00022723"/>
    </source>
</evidence>
<gene>
    <name evidence="7" type="primary">lepH_7</name>
    <name evidence="7" type="ORF">LSUE1_G010078</name>
</gene>
<keyword evidence="4" id="KW-0560">Oxidoreductase</keyword>
<evidence type="ECO:0000256" key="6">
    <source>
        <dbReference type="ARBA" id="ARBA00023033"/>
    </source>
</evidence>
<dbReference type="InterPro" id="IPR002974">
    <property type="entry name" value="Cyt_P450_E_CYP52_ascomycetes"/>
</dbReference>
<comment type="cofactor">
    <cofactor evidence="1">
        <name>heme</name>
        <dbReference type="ChEBI" id="CHEBI:30413"/>
    </cofactor>
</comment>
<reference evidence="7 8" key="1">
    <citation type="submission" date="2018-05" db="EMBL/GenBank/DDBJ databases">
        <title>Genome sequencing and assembly of the regulated plant pathogen Lachnellula willkommii and related sister species for the development of diagnostic species identification markers.</title>
        <authorList>
            <person name="Giroux E."/>
            <person name="Bilodeau G."/>
        </authorList>
    </citation>
    <scope>NUCLEOTIDE SEQUENCE [LARGE SCALE GENOMIC DNA]</scope>
    <source>
        <strain evidence="7 8">CBS 268.59</strain>
    </source>
</reference>
<keyword evidence="3" id="KW-0479">Metal-binding</keyword>
<keyword evidence="6 7" id="KW-0503">Monooxygenase</keyword>
<dbReference type="AlphaFoldDB" id="A0A8T9BVG6"/>
<dbReference type="InterPro" id="IPR047146">
    <property type="entry name" value="Cyt_P450_E_CYP52_fungi"/>
</dbReference>
<dbReference type="Proteomes" id="UP000469558">
    <property type="component" value="Unassembled WGS sequence"/>
</dbReference>
<comment type="caution">
    <text evidence="7">The sequence shown here is derived from an EMBL/GenBank/DDBJ whole genome shotgun (WGS) entry which is preliminary data.</text>
</comment>
<dbReference type="GO" id="GO:0005506">
    <property type="term" value="F:iron ion binding"/>
    <property type="evidence" value="ECO:0007669"/>
    <property type="project" value="InterPro"/>
</dbReference>
<organism evidence="7 8">
    <name type="scientific">Lachnellula suecica</name>
    <dbReference type="NCBI Taxonomy" id="602035"/>
    <lineage>
        <taxon>Eukaryota</taxon>
        <taxon>Fungi</taxon>
        <taxon>Dikarya</taxon>
        <taxon>Ascomycota</taxon>
        <taxon>Pezizomycotina</taxon>
        <taxon>Leotiomycetes</taxon>
        <taxon>Helotiales</taxon>
        <taxon>Lachnaceae</taxon>
        <taxon>Lachnellula</taxon>
    </lineage>
</organism>
<dbReference type="GO" id="GO:0020037">
    <property type="term" value="F:heme binding"/>
    <property type="evidence" value="ECO:0007669"/>
    <property type="project" value="InterPro"/>
</dbReference>
<evidence type="ECO:0000256" key="2">
    <source>
        <dbReference type="ARBA" id="ARBA00010617"/>
    </source>
</evidence>
<evidence type="ECO:0000256" key="1">
    <source>
        <dbReference type="ARBA" id="ARBA00001971"/>
    </source>
</evidence>
<dbReference type="InterPro" id="IPR001128">
    <property type="entry name" value="Cyt_P450"/>
</dbReference>
<keyword evidence="5" id="KW-0408">Iron</keyword>
<name>A0A8T9BVG6_9HELO</name>
<dbReference type="EMBL" id="QGMK01003162">
    <property type="protein sequence ID" value="TVY53944.1"/>
    <property type="molecule type" value="Genomic_DNA"/>
</dbReference>
<dbReference type="InterPro" id="IPR036396">
    <property type="entry name" value="Cyt_P450_sf"/>
</dbReference>
<evidence type="ECO:0000313" key="7">
    <source>
        <dbReference type="EMBL" id="TVY53944.1"/>
    </source>
</evidence>
<dbReference type="SUPFAM" id="SSF48264">
    <property type="entry name" value="Cytochrome P450"/>
    <property type="match status" value="1"/>
</dbReference>
<keyword evidence="8" id="KW-1185">Reference proteome</keyword>
<evidence type="ECO:0000256" key="5">
    <source>
        <dbReference type="ARBA" id="ARBA00023004"/>
    </source>
</evidence>
<protein>
    <submittedName>
        <fullName evidence="7">Cytochrome P450 monooxygenase lepH</fullName>
    </submittedName>
</protein>
<evidence type="ECO:0000256" key="4">
    <source>
        <dbReference type="ARBA" id="ARBA00023002"/>
    </source>
</evidence>
<dbReference type="PANTHER" id="PTHR24287">
    <property type="entry name" value="P450, PUTATIVE (EUROFUNG)-RELATED"/>
    <property type="match status" value="1"/>
</dbReference>
<dbReference type="OrthoDB" id="1470350at2759"/>
<comment type="similarity">
    <text evidence="2">Belongs to the cytochrome P450 family.</text>
</comment>
<evidence type="ECO:0000313" key="8">
    <source>
        <dbReference type="Proteomes" id="UP000469558"/>
    </source>
</evidence>
<dbReference type="PRINTS" id="PR01239">
    <property type="entry name" value="EP450IICYP52"/>
</dbReference>
<dbReference type="Gene3D" id="1.10.630.10">
    <property type="entry name" value="Cytochrome P450"/>
    <property type="match status" value="1"/>
</dbReference>
<dbReference type="PANTHER" id="PTHR24287:SF17">
    <property type="entry name" value="P450, PUTATIVE (EUROFUNG)-RELATED"/>
    <property type="match status" value="1"/>
</dbReference>
<sequence>MYLSLSAAMICAMRNYGAPLYLTWRSVSYQFAMRKAGCSSPIKSPHKDPFLGLDLFFKLMKATKAGDSKSVEKHIFAYGKTVQINNWGRKKYMTMDSQIMQAVLTTCADKFGPSPHRHKIGGPFLGDGIFTAPEGEIWKRTRQLITPVFARAQISELSTLEGHCGRMIGLIPRDGSTIDLQPLLRKLYLDSSTEFIFGHSTHSLWPEASNPADQQLPDLFDDALRGLFERAVLGKLRHLSLTGISDKTWLSKCAGVHVIVDSYIDEEIENQKATESTETFSRAPYNYVLLKELVKRTADKIFIRSQ</sequence>
<dbReference type="Pfam" id="PF00067">
    <property type="entry name" value="p450"/>
    <property type="match status" value="1"/>
</dbReference>
<dbReference type="GO" id="GO:0016712">
    <property type="term" value="F:oxidoreductase activity, acting on paired donors, with incorporation or reduction of molecular oxygen, reduced flavin or flavoprotein as one donor, and incorporation of one atom of oxygen"/>
    <property type="evidence" value="ECO:0007669"/>
    <property type="project" value="InterPro"/>
</dbReference>
<proteinExistence type="inferred from homology"/>
<accession>A0A8T9BVG6</accession>